<dbReference type="Proteomes" id="UP000030645">
    <property type="component" value="Unassembled WGS sequence"/>
</dbReference>
<sequence length="86" mass="9439">MSKGRFLHLLQGSAKVDSLGLSWHDLRAKIPSGVTLMSGFGRSGRLLDGERLQKQFAFGGFEYAALLVDGALVEKRDMEESDDRAP</sequence>
<keyword evidence="2" id="KW-1185">Reference proteome</keyword>
<accession>W9R1H6</accession>
<dbReference type="EMBL" id="KE344146">
    <property type="protein sequence ID" value="EXB54022.1"/>
    <property type="molecule type" value="Genomic_DNA"/>
</dbReference>
<name>W9R1H6_9ROSA</name>
<gene>
    <name evidence="1" type="ORF">L484_012814</name>
</gene>
<reference evidence="2" key="1">
    <citation type="submission" date="2013-01" db="EMBL/GenBank/DDBJ databases">
        <title>Draft Genome Sequence of a Mulberry Tree, Morus notabilis C.K. Schneid.</title>
        <authorList>
            <person name="He N."/>
            <person name="Zhao S."/>
        </authorList>
    </citation>
    <scope>NUCLEOTIDE SEQUENCE</scope>
</reference>
<dbReference type="AlphaFoldDB" id="W9R1H6"/>
<evidence type="ECO:0000313" key="2">
    <source>
        <dbReference type="Proteomes" id="UP000030645"/>
    </source>
</evidence>
<proteinExistence type="predicted"/>
<protein>
    <submittedName>
        <fullName evidence="1">Uncharacterized protein</fullName>
    </submittedName>
</protein>
<evidence type="ECO:0000313" key="1">
    <source>
        <dbReference type="EMBL" id="EXB54022.1"/>
    </source>
</evidence>
<organism evidence="1 2">
    <name type="scientific">Morus notabilis</name>
    <dbReference type="NCBI Taxonomy" id="981085"/>
    <lineage>
        <taxon>Eukaryota</taxon>
        <taxon>Viridiplantae</taxon>
        <taxon>Streptophyta</taxon>
        <taxon>Embryophyta</taxon>
        <taxon>Tracheophyta</taxon>
        <taxon>Spermatophyta</taxon>
        <taxon>Magnoliopsida</taxon>
        <taxon>eudicotyledons</taxon>
        <taxon>Gunneridae</taxon>
        <taxon>Pentapetalae</taxon>
        <taxon>rosids</taxon>
        <taxon>fabids</taxon>
        <taxon>Rosales</taxon>
        <taxon>Moraceae</taxon>
        <taxon>Moreae</taxon>
        <taxon>Morus</taxon>
    </lineage>
</organism>